<dbReference type="EMBL" id="QAOI01000001">
    <property type="protein sequence ID" value="PTQ78889.1"/>
    <property type="molecule type" value="Genomic_DNA"/>
</dbReference>
<reference evidence="2 3" key="1">
    <citation type="submission" date="2018-04" db="EMBL/GenBank/DDBJ databases">
        <title>Active sludge and wastewater microbial communities from Klosterneuburg, Austria.</title>
        <authorList>
            <person name="Wagner M."/>
        </authorList>
    </citation>
    <scope>NUCLEOTIDE SEQUENCE [LARGE SCALE GENOMIC DNA]</scope>
    <source>
        <strain evidence="2 3">Nm49</strain>
    </source>
</reference>
<keyword evidence="1" id="KW-0812">Transmembrane</keyword>
<comment type="caution">
    <text evidence="2">The sequence shown here is derived from an EMBL/GenBank/DDBJ whole genome shotgun (WGS) entry which is preliminary data.</text>
</comment>
<evidence type="ECO:0000313" key="2">
    <source>
        <dbReference type="EMBL" id="PTQ78889.1"/>
    </source>
</evidence>
<dbReference type="Proteomes" id="UP000244128">
    <property type="component" value="Unassembled WGS sequence"/>
</dbReference>
<dbReference type="AlphaFoldDB" id="A0A2T5I4X7"/>
<keyword evidence="1" id="KW-0472">Membrane</keyword>
<protein>
    <submittedName>
        <fullName evidence="2">Uncharacterized protein</fullName>
    </submittedName>
</protein>
<organism evidence="2 3">
    <name type="scientific">Nitrosomonas oligotropha</name>
    <dbReference type="NCBI Taxonomy" id="42354"/>
    <lineage>
        <taxon>Bacteria</taxon>
        <taxon>Pseudomonadati</taxon>
        <taxon>Pseudomonadota</taxon>
        <taxon>Betaproteobacteria</taxon>
        <taxon>Nitrosomonadales</taxon>
        <taxon>Nitrosomonadaceae</taxon>
        <taxon>Nitrosomonas</taxon>
    </lineage>
</organism>
<name>A0A2T5I4X7_9PROT</name>
<feature type="transmembrane region" description="Helical" evidence="1">
    <location>
        <begin position="20"/>
        <end position="39"/>
    </location>
</feature>
<proteinExistence type="predicted"/>
<sequence length="51" mass="5783">MVGPLLVAMPFILNFSDEEVARNFYIAIGIVIIVIGMLTDYRAEVRVRKVE</sequence>
<evidence type="ECO:0000313" key="3">
    <source>
        <dbReference type="Proteomes" id="UP000244128"/>
    </source>
</evidence>
<evidence type="ECO:0000256" key="1">
    <source>
        <dbReference type="SAM" id="Phobius"/>
    </source>
</evidence>
<gene>
    <name evidence="2" type="ORF">C8R26_101205</name>
</gene>
<accession>A0A2T5I4X7</accession>
<keyword evidence="1" id="KW-1133">Transmembrane helix</keyword>